<evidence type="ECO:0000313" key="1">
    <source>
        <dbReference type="EnsemblPlants" id="AVESA.00010b.r2.5CG0903040.1.CDS"/>
    </source>
</evidence>
<sequence length="331" mass="38145">MASQSSAEFEKDSTMDIGGLREKDESSWMSQLFGKLDLEVDEEDICSTEKMTKNDAHSLKKDEHSQKWVIGSSDKKLSEHIHTAVRALTLLQEDLKKKHMHPPVCALILLHKDEEKLREEPMTDPHDYLSCHTHNTTGTGFENSTCSRPNRTLPVPHSRPLIGARYLASDEETKEYYNTKRRLTYGGRPQNEMDQMTDECLLAFKNYVQDINLKDTKYRFGELCFRCYIFQDHGNICQHFNFTMQTKLRNSGIWTSKLYFAQVKELSGVKYYFCCPLEATDDGDCYECERQQIGRLKHPCRGGYEEGCCDRLNLQTVGDSSDSDEDQGNLL</sequence>
<organism evidence="1 2">
    <name type="scientific">Avena sativa</name>
    <name type="common">Oat</name>
    <dbReference type="NCBI Taxonomy" id="4498"/>
    <lineage>
        <taxon>Eukaryota</taxon>
        <taxon>Viridiplantae</taxon>
        <taxon>Streptophyta</taxon>
        <taxon>Embryophyta</taxon>
        <taxon>Tracheophyta</taxon>
        <taxon>Spermatophyta</taxon>
        <taxon>Magnoliopsida</taxon>
        <taxon>Liliopsida</taxon>
        <taxon>Poales</taxon>
        <taxon>Poaceae</taxon>
        <taxon>BOP clade</taxon>
        <taxon>Pooideae</taxon>
        <taxon>Poodae</taxon>
        <taxon>Poeae</taxon>
        <taxon>Poeae Chloroplast Group 1 (Aveneae type)</taxon>
        <taxon>Aveninae</taxon>
        <taxon>Avena</taxon>
    </lineage>
</organism>
<reference evidence="1" key="2">
    <citation type="submission" date="2025-09" db="UniProtKB">
        <authorList>
            <consortium name="EnsemblPlants"/>
        </authorList>
    </citation>
    <scope>IDENTIFICATION</scope>
</reference>
<name>A0ACD5XYP1_AVESA</name>
<proteinExistence type="predicted"/>
<accession>A0ACD5XYP1</accession>
<protein>
    <submittedName>
        <fullName evidence="1">Uncharacterized protein</fullName>
    </submittedName>
</protein>
<dbReference type="Proteomes" id="UP001732700">
    <property type="component" value="Chromosome 5C"/>
</dbReference>
<keyword evidence="2" id="KW-1185">Reference proteome</keyword>
<dbReference type="EnsemblPlants" id="AVESA.00010b.r2.5CG0903040.1">
    <property type="protein sequence ID" value="AVESA.00010b.r2.5CG0903040.1.CDS"/>
    <property type="gene ID" value="AVESA.00010b.r2.5CG0903040"/>
</dbReference>
<evidence type="ECO:0000313" key="2">
    <source>
        <dbReference type="Proteomes" id="UP001732700"/>
    </source>
</evidence>
<reference evidence="1" key="1">
    <citation type="submission" date="2021-05" db="EMBL/GenBank/DDBJ databases">
        <authorList>
            <person name="Scholz U."/>
            <person name="Mascher M."/>
            <person name="Fiebig A."/>
        </authorList>
    </citation>
    <scope>NUCLEOTIDE SEQUENCE [LARGE SCALE GENOMIC DNA]</scope>
</reference>